<dbReference type="GeneID" id="98126850"/>
<feature type="domain" description="DH" evidence="2">
    <location>
        <begin position="126"/>
        <end position="177"/>
    </location>
</feature>
<evidence type="ECO:0000313" key="3">
    <source>
        <dbReference type="EMBL" id="KAL2271188.1"/>
    </source>
</evidence>
<dbReference type="PANTHER" id="PTHR45818:SF3">
    <property type="entry name" value="PROTEIN VAV"/>
    <property type="match status" value="1"/>
</dbReference>
<name>A0ABR4DLE9_9PEZI</name>
<dbReference type="InterPro" id="IPR000219">
    <property type="entry name" value="DH_dom"/>
</dbReference>
<dbReference type="Gene3D" id="1.20.900.10">
    <property type="entry name" value="Dbl homology (DH) domain"/>
    <property type="match status" value="1"/>
</dbReference>
<feature type="region of interest" description="Disordered" evidence="1">
    <location>
        <begin position="484"/>
        <end position="535"/>
    </location>
</feature>
<dbReference type="Proteomes" id="UP001600064">
    <property type="component" value="Unassembled WGS sequence"/>
</dbReference>
<organism evidence="3 4">
    <name type="scientific">Remersonia thermophila</name>
    <dbReference type="NCBI Taxonomy" id="72144"/>
    <lineage>
        <taxon>Eukaryota</taxon>
        <taxon>Fungi</taxon>
        <taxon>Dikarya</taxon>
        <taxon>Ascomycota</taxon>
        <taxon>Pezizomycotina</taxon>
        <taxon>Sordariomycetes</taxon>
        <taxon>Sordariomycetidae</taxon>
        <taxon>Sordariales</taxon>
        <taxon>Sordariales incertae sedis</taxon>
        <taxon>Remersonia</taxon>
    </lineage>
</organism>
<proteinExistence type="predicted"/>
<feature type="region of interest" description="Disordered" evidence="1">
    <location>
        <begin position="318"/>
        <end position="341"/>
    </location>
</feature>
<evidence type="ECO:0000256" key="1">
    <source>
        <dbReference type="SAM" id="MobiDB-lite"/>
    </source>
</evidence>
<accession>A0ABR4DLE9</accession>
<keyword evidence="4" id="KW-1185">Reference proteome</keyword>
<feature type="region of interest" description="Disordered" evidence="1">
    <location>
        <begin position="1"/>
        <end position="32"/>
    </location>
</feature>
<feature type="compositionally biased region" description="Low complexity" evidence="1">
    <location>
        <begin position="319"/>
        <end position="329"/>
    </location>
</feature>
<feature type="region of interest" description="Disordered" evidence="1">
    <location>
        <begin position="63"/>
        <end position="96"/>
    </location>
</feature>
<dbReference type="InterPro" id="IPR035899">
    <property type="entry name" value="DBL_dom_sf"/>
</dbReference>
<evidence type="ECO:0000259" key="2">
    <source>
        <dbReference type="PROSITE" id="PS50010"/>
    </source>
</evidence>
<protein>
    <recommendedName>
        <fullName evidence="2">DH domain-containing protein</fullName>
    </recommendedName>
</protein>
<feature type="compositionally biased region" description="Basic and acidic residues" evidence="1">
    <location>
        <begin position="81"/>
        <end position="96"/>
    </location>
</feature>
<reference evidence="3 4" key="1">
    <citation type="journal article" date="2024" name="Commun. Biol.">
        <title>Comparative genomic analysis of thermophilic fungi reveals convergent evolutionary adaptations and gene losses.</title>
        <authorList>
            <person name="Steindorff A.S."/>
            <person name="Aguilar-Pontes M.V."/>
            <person name="Robinson A.J."/>
            <person name="Andreopoulos B."/>
            <person name="LaButti K."/>
            <person name="Kuo A."/>
            <person name="Mondo S."/>
            <person name="Riley R."/>
            <person name="Otillar R."/>
            <person name="Haridas S."/>
            <person name="Lipzen A."/>
            <person name="Grimwood J."/>
            <person name="Schmutz J."/>
            <person name="Clum A."/>
            <person name="Reid I.D."/>
            <person name="Moisan M.C."/>
            <person name="Butler G."/>
            <person name="Nguyen T.T.M."/>
            <person name="Dewar K."/>
            <person name="Conant G."/>
            <person name="Drula E."/>
            <person name="Henrissat B."/>
            <person name="Hansel C."/>
            <person name="Singer S."/>
            <person name="Hutchinson M.I."/>
            <person name="de Vries R.P."/>
            <person name="Natvig D.O."/>
            <person name="Powell A.J."/>
            <person name="Tsang A."/>
            <person name="Grigoriev I.V."/>
        </authorList>
    </citation>
    <scope>NUCLEOTIDE SEQUENCE [LARGE SCALE GENOMIC DNA]</scope>
    <source>
        <strain evidence="3 4">ATCC 22073</strain>
    </source>
</reference>
<gene>
    <name evidence="3" type="ORF">VTJ83DRAFT_559</name>
</gene>
<feature type="region of interest" description="Disordered" evidence="1">
    <location>
        <begin position="388"/>
        <end position="420"/>
    </location>
</feature>
<feature type="compositionally biased region" description="Low complexity" evidence="1">
    <location>
        <begin position="504"/>
        <end position="524"/>
    </location>
</feature>
<dbReference type="SUPFAM" id="SSF48065">
    <property type="entry name" value="DBL homology domain (DH-domain)"/>
    <property type="match status" value="1"/>
</dbReference>
<dbReference type="EMBL" id="JAZGUE010000001">
    <property type="protein sequence ID" value="KAL2271188.1"/>
    <property type="molecule type" value="Genomic_DNA"/>
</dbReference>
<dbReference type="PROSITE" id="PS50010">
    <property type="entry name" value="DH_2"/>
    <property type="match status" value="1"/>
</dbReference>
<comment type="caution">
    <text evidence="3">The sequence shown here is derived from an EMBL/GenBank/DDBJ whole genome shotgun (WGS) entry which is preliminary data.</text>
</comment>
<evidence type="ECO:0000313" key="4">
    <source>
        <dbReference type="Proteomes" id="UP001600064"/>
    </source>
</evidence>
<dbReference type="PANTHER" id="PTHR45818">
    <property type="entry name" value="PROTEIN VAV"/>
    <property type="match status" value="1"/>
</dbReference>
<sequence length="553" mass="60188">MLGRPTGPSPWNNEAEDASDGSAHRRESSDSSLAFVTTIKPASISVAGTSLLARSWIPTIPSPRAQWTDAGGHVSGPSPRASEDSTQADRQEQALDPKVLERALQRRRIIDELITTEEAYIRDLRFLANPIQRACKYHLLFKDLSRHTPVIDCPSSHMEIETTISKLLDISTYVNAATNNPKVKMAVEKTRALQTRLAFPDKVSVRRNEFGGPDVADLCGVLHVCWQTREAVVNGQYMAALLYREWLCLAIAEGYQQRYMVQVCVALSNLKLEEVDNNRGIQCHSARHSWKIVFMSGNQLYELMLTACSPKEELEWRSRLSQSSSAPPSDDQEPAEVEGYTAHSMHIKTLGTVYRKSGTHSGKLSIHRAATIGPKPPICQVILKNTSGGAKKQVTPPPSPSSSPAPISRSQTIPSPTARVAVIAPPRAERARLEALLADLWSRDVLPFPGLSTPRSRSEQLVRASASSVMRKLSSVSITSSFRRSSSLASLRADKGGAGEEGGAEPPSSSLSSPGPAACGSSLPRHQPPSRHSGRLLRAMGVKLLQCHPRTSG</sequence>
<dbReference type="RefSeq" id="XP_070869912.1">
    <property type="nucleotide sequence ID" value="XM_071012206.1"/>
</dbReference>